<evidence type="ECO:0000313" key="8">
    <source>
        <dbReference type="EMBL" id="KAF1954670.1"/>
    </source>
</evidence>
<evidence type="ECO:0000259" key="7">
    <source>
        <dbReference type="Pfam" id="PF20684"/>
    </source>
</evidence>
<dbReference type="Pfam" id="PF20684">
    <property type="entry name" value="Fung_rhodopsin"/>
    <property type="match status" value="1"/>
</dbReference>
<feature type="transmembrane region" description="Helical" evidence="6">
    <location>
        <begin position="71"/>
        <end position="94"/>
    </location>
</feature>
<keyword evidence="4 6" id="KW-0472">Membrane</keyword>
<sequence length="241" mass="26742">MDNSKCLPISPSLNCPALRPPPGLRALDPRPHTLRPAMIATITTCLALTIPALGIRIFTRSFILRRLQVEDYSIMIASLGYITITALTILSYTYGRGTHQWNITIANARMQVKYIYWIHFLYPIPMFFAKLALLLQIKRISTPTRRTFIYYSTSLLIIANAIVYLAALIVFALICRPREKFWNPAVPGNCLDTGKTLLASSVVNLVSDVAVLVVPVIGVWGLGLGWRRKVGVGVVFGMGVP</sequence>
<reference evidence="8" key="1">
    <citation type="journal article" date="2020" name="Stud. Mycol.">
        <title>101 Dothideomycetes genomes: a test case for predicting lifestyles and emergence of pathogens.</title>
        <authorList>
            <person name="Haridas S."/>
            <person name="Albert R."/>
            <person name="Binder M."/>
            <person name="Bloem J."/>
            <person name="Labutti K."/>
            <person name="Salamov A."/>
            <person name="Andreopoulos B."/>
            <person name="Baker S."/>
            <person name="Barry K."/>
            <person name="Bills G."/>
            <person name="Bluhm B."/>
            <person name="Cannon C."/>
            <person name="Castanera R."/>
            <person name="Culley D."/>
            <person name="Daum C."/>
            <person name="Ezra D."/>
            <person name="Gonzalez J."/>
            <person name="Henrissat B."/>
            <person name="Kuo A."/>
            <person name="Liang C."/>
            <person name="Lipzen A."/>
            <person name="Lutzoni F."/>
            <person name="Magnuson J."/>
            <person name="Mondo S."/>
            <person name="Nolan M."/>
            <person name="Ohm R."/>
            <person name="Pangilinan J."/>
            <person name="Park H.-J."/>
            <person name="Ramirez L."/>
            <person name="Alfaro M."/>
            <person name="Sun H."/>
            <person name="Tritt A."/>
            <person name="Yoshinaga Y."/>
            <person name="Zwiers L.-H."/>
            <person name="Turgeon B."/>
            <person name="Goodwin S."/>
            <person name="Spatafora J."/>
            <person name="Crous P."/>
            <person name="Grigoriev I."/>
        </authorList>
    </citation>
    <scope>NUCLEOTIDE SEQUENCE</scope>
    <source>
        <strain evidence="8">CBS 675.92</strain>
    </source>
</reference>
<dbReference type="EMBL" id="ML976998">
    <property type="protein sequence ID" value="KAF1954670.1"/>
    <property type="molecule type" value="Genomic_DNA"/>
</dbReference>
<dbReference type="PANTHER" id="PTHR33048">
    <property type="entry name" value="PTH11-LIKE INTEGRAL MEMBRANE PROTEIN (AFU_ORTHOLOGUE AFUA_5G11245)"/>
    <property type="match status" value="1"/>
</dbReference>
<dbReference type="GO" id="GO:0016020">
    <property type="term" value="C:membrane"/>
    <property type="evidence" value="ECO:0007669"/>
    <property type="project" value="UniProtKB-SubCell"/>
</dbReference>
<feature type="transmembrane region" description="Helical" evidence="6">
    <location>
        <begin position="202"/>
        <end position="222"/>
    </location>
</feature>
<comment type="subcellular location">
    <subcellularLocation>
        <location evidence="1">Membrane</location>
        <topology evidence="1">Multi-pass membrane protein</topology>
    </subcellularLocation>
</comment>
<feature type="domain" description="Rhodopsin" evidence="7">
    <location>
        <begin position="55"/>
        <end position="240"/>
    </location>
</feature>
<gene>
    <name evidence="8" type="ORF">CC80DRAFT_123902</name>
</gene>
<evidence type="ECO:0000313" key="9">
    <source>
        <dbReference type="Proteomes" id="UP000800035"/>
    </source>
</evidence>
<dbReference type="InterPro" id="IPR052337">
    <property type="entry name" value="SAT4-like"/>
</dbReference>
<dbReference type="InterPro" id="IPR049326">
    <property type="entry name" value="Rhodopsin_dom_fungi"/>
</dbReference>
<name>A0A6A5TRS8_9PLEO</name>
<feature type="transmembrane region" description="Helical" evidence="6">
    <location>
        <begin position="37"/>
        <end position="59"/>
    </location>
</feature>
<dbReference type="AlphaFoldDB" id="A0A6A5TRS8"/>
<evidence type="ECO:0000256" key="1">
    <source>
        <dbReference type="ARBA" id="ARBA00004141"/>
    </source>
</evidence>
<evidence type="ECO:0000256" key="3">
    <source>
        <dbReference type="ARBA" id="ARBA00022989"/>
    </source>
</evidence>
<feature type="transmembrane region" description="Helical" evidence="6">
    <location>
        <begin position="114"/>
        <end position="136"/>
    </location>
</feature>
<dbReference type="PANTHER" id="PTHR33048:SF47">
    <property type="entry name" value="INTEGRAL MEMBRANE PROTEIN-RELATED"/>
    <property type="match status" value="1"/>
</dbReference>
<evidence type="ECO:0000256" key="2">
    <source>
        <dbReference type="ARBA" id="ARBA00022692"/>
    </source>
</evidence>
<dbReference type="Proteomes" id="UP000800035">
    <property type="component" value="Unassembled WGS sequence"/>
</dbReference>
<keyword evidence="9" id="KW-1185">Reference proteome</keyword>
<keyword evidence="3 6" id="KW-1133">Transmembrane helix</keyword>
<proteinExistence type="inferred from homology"/>
<comment type="similarity">
    <text evidence="5">Belongs to the SAT4 family.</text>
</comment>
<feature type="transmembrane region" description="Helical" evidence="6">
    <location>
        <begin position="148"/>
        <end position="174"/>
    </location>
</feature>
<organism evidence="8 9">
    <name type="scientific">Byssothecium circinans</name>
    <dbReference type="NCBI Taxonomy" id="147558"/>
    <lineage>
        <taxon>Eukaryota</taxon>
        <taxon>Fungi</taxon>
        <taxon>Dikarya</taxon>
        <taxon>Ascomycota</taxon>
        <taxon>Pezizomycotina</taxon>
        <taxon>Dothideomycetes</taxon>
        <taxon>Pleosporomycetidae</taxon>
        <taxon>Pleosporales</taxon>
        <taxon>Massarineae</taxon>
        <taxon>Massarinaceae</taxon>
        <taxon>Byssothecium</taxon>
    </lineage>
</organism>
<evidence type="ECO:0000256" key="5">
    <source>
        <dbReference type="ARBA" id="ARBA00038359"/>
    </source>
</evidence>
<dbReference type="OrthoDB" id="5342292at2759"/>
<evidence type="ECO:0000256" key="6">
    <source>
        <dbReference type="SAM" id="Phobius"/>
    </source>
</evidence>
<protein>
    <recommendedName>
        <fullName evidence="7">Rhodopsin domain-containing protein</fullName>
    </recommendedName>
</protein>
<accession>A0A6A5TRS8</accession>
<keyword evidence="2 6" id="KW-0812">Transmembrane</keyword>
<evidence type="ECO:0000256" key="4">
    <source>
        <dbReference type="ARBA" id="ARBA00023136"/>
    </source>
</evidence>